<gene>
    <name evidence="2" type="primary">JDP2</name>
    <name evidence="2" type="ORF">A306_00002145</name>
</gene>
<reference evidence="2 3" key="1">
    <citation type="journal article" date="2013" name="Science">
        <title>Genomic diversity and evolution of the head crest in the rock pigeon.</title>
        <authorList>
            <person name="Shapiro M.D."/>
            <person name="Kronenberg Z."/>
            <person name="Li C."/>
            <person name="Domyan E.T."/>
            <person name="Pan H."/>
            <person name="Campbell M."/>
            <person name="Tan H."/>
            <person name="Huff C.D."/>
            <person name="Hu H."/>
            <person name="Vickrey A.I."/>
            <person name="Nielsen S.C."/>
            <person name="Stringham S.A."/>
            <person name="Hu H."/>
            <person name="Willerslev E."/>
            <person name="Gilbert M.T."/>
            <person name="Yandell M."/>
            <person name="Zhang G."/>
            <person name="Wang J."/>
        </authorList>
    </citation>
    <scope>NUCLEOTIDE SEQUENCE [LARGE SCALE GENOMIC DNA]</scope>
    <source>
        <tissue evidence="2">Blood</tissue>
    </source>
</reference>
<proteinExistence type="predicted"/>
<evidence type="ECO:0000313" key="2">
    <source>
        <dbReference type="EMBL" id="PKK31211.1"/>
    </source>
</evidence>
<dbReference type="AlphaFoldDB" id="A0A2I0MNF6"/>
<protein>
    <submittedName>
        <fullName evidence="2">Jun dimerization protein 2, transcript variant X1</fullName>
    </submittedName>
</protein>
<dbReference type="Proteomes" id="UP000053872">
    <property type="component" value="Unassembled WGS sequence"/>
</dbReference>
<sequence>MYYMKNCAPRPGATRTQWSSLGTMDQANMGTEKIRNLSTMYSEAEPGSRASGTGEGNLPVIPHHGPSACSWPRGPRTLQHVLQGPRAPWGAGAAGRGAVAVWSLLSPCPEAATAPGARSRGKPEPKNRKHLMQPCLVGRPVGARWRRRPPQAHSQYNVYSPAVHVGRAFECTFLHFFKSIFYKVFIQRSLYGFI</sequence>
<accession>A0A2I0MNF6</accession>
<evidence type="ECO:0000313" key="3">
    <source>
        <dbReference type="Proteomes" id="UP000053872"/>
    </source>
</evidence>
<evidence type="ECO:0000256" key="1">
    <source>
        <dbReference type="SAM" id="MobiDB-lite"/>
    </source>
</evidence>
<comment type="caution">
    <text evidence="2">The sequence shown here is derived from an EMBL/GenBank/DDBJ whole genome shotgun (WGS) entry which is preliminary data.</text>
</comment>
<dbReference type="EMBL" id="AKCR02000005">
    <property type="protein sequence ID" value="PKK31211.1"/>
    <property type="molecule type" value="Genomic_DNA"/>
</dbReference>
<organism evidence="2 3">
    <name type="scientific">Columba livia</name>
    <name type="common">Rock dove</name>
    <dbReference type="NCBI Taxonomy" id="8932"/>
    <lineage>
        <taxon>Eukaryota</taxon>
        <taxon>Metazoa</taxon>
        <taxon>Chordata</taxon>
        <taxon>Craniata</taxon>
        <taxon>Vertebrata</taxon>
        <taxon>Euteleostomi</taxon>
        <taxon>Archelosauria</taxon>
        <taxon>Archosauria</taxon>
        <taxon>Dinosauria</taxon>
        <taxon>Saurischia</taxon>
        <taxon>Theropoda</taxon>
        <taxon>Coelurosauria</taxon>
        <taxon>Aves</taxon>
        <taxon>Neognathae</taxon>
        <taxon>Neoaves</taxon>
        <taxon>Columbimorphae</taxon>
        <taxon>Columbiformes</taxon>
        <taxon>Columbidae</taxon>
        <taxon>Columba</taxon>
    </lineage>
</organism>
<keyword evidence="3" id="KW-1185">Reference proteome</keyword>
<feature type="region of interest" description="Disordered" evidence="1">
    <location>
        <begin position="111"/>
        <end position="130"/>
    </location>
</feature>
<name>A0A2I0MNF6_COLLI</name>
<dbReference type="InParanoid" id="A0A2I0MNF6"/>